<dbReference type="InterPro" id="IPR018612">
    <property type="entry name" value="NSRP1_N"/>
</dbReference>
<protein>
    <recommendedName>
        <fullName evidence="4">Nuclear speckle splicing regulatory protein 1 N-terminal domain-containing protein</fullName>
    </recommendedName>
</protein>
<dbReference type="InterPro" id="IPR042816">
    <property type="entry name" value="Nsrp1"/>
</dbReference>
<dbReference type="EMBL" id="HBIB01024368">
    <property type="protein sequence ID" value="CAE0253769.1"/>
    <property type="molecule type" value="Transcribed_RNA"/>
</dbReference>
<evidence type="ECO:0000259" key="4">
    <source>
        <dbReference type="Pfam" id="PF09745"/>
    </source>
</evidence>
<keyword evidence="2" id="KW-0175">Coiled coil</keyword>
<comment type="similarity">
    <text evidence="1">Belongs to the NSRP1 family.</text>
</comment>
<feature type="domain" description="Nuclear speckle splicing regulatory protein 1 N-terminal" evidence="4">
    <location>
        <begin position="68"/>
        <end position="187"/>
    </location>
</feature>
<reference evidence="5" key="1">
    <citation type="submission" date="2021-01" db="EMBL/GenBank/DDBJ databases">
        <authorList>
            <person name="Corre E."/>
            <person name="Pelletier E."/>
            <person name="Niang G."/>
            <person name="Scheremetjew M."/>
            <person name="Finn R."/>
            <person name="Kale V."/>
            <person name="Holt S."/>
            <person name="Cochrane G."/>
            <person name="Meng A."/>
            <person name="Brown T."/>
            <person name="Cohen L."/>
        </authorList>
    </citation>
    <scope>NUCLEOTIDE SEQUENCE</scope>
    <source>
        <strain evidence="5">NIES-2562</strain>
    </source>
</reference>
<feature type="compositionally biased region" description="Basic and acidic residues" evidence="3">
    <location>
        <begin position="275"/>
        <end position="347"/>
    </location>
</feature>
<feature type="compositionally biased region" description="Basic and acidic residues" evidence="3">
    <location>
        <begin position="208"/>
        <end position="241"/>
    </location>
</feature>
<feature type="region of interest" description="Disordered" evidence="3">
    <location>
        <begin position="201"/>
        <end position="356"/>
    </location>
</feature>
<sequence>MGGFGFQMGGQPGKKYGLILPKKKASASTAAPPPKSVFGQDDDDEEETDVNAIITSTSYQKQMMDKVEQSKEKVLAEDPSAYLYDEVYDEITAGRKAVKVKNELDKRSRKPKYMQQLLNAADTRKHEDALYLERKYLKEAQEDAENFGDKDKFVTAAYKEKLKEEKAWREEQKRIEEEERKNDVRKKGNMNDFYRNLLHENVSSASRGDAEEKAAMDALKEKQGAVEKLAEKEREEGEAKKKGGGGGEAPLKGGLNVLKKPKWVRDADAVIETEEDRKKKKMEEDKKAHIERMRQRQRETEEQLVQLKKEKEVEEKRQKEEEKQRLEEARKKRTDDSAAMSARDRYLQRKKAKLTK</sequence>
<evidence type="ECO:0000256" key="2">
    <source>
        <dbReference type="ARBA" id="ARBA00023054"/>
    </source>
</evidence>
<dbReference type="Pfam" id="PF09745">
    <property type="entry name" value="NSRP1_N"/>
    <property type="match status" value="1"/>
</dbReference>
<name>A0A7S3DD69_9EUKA</name>
<feature type="region of interest" description="Disordered" evidence="3">
    <location>
        <begin position="1"/>
        <end position="46"/>
    </location>
</feature>
<dbReference type="PANTHER" id="PTHR31938:SF4">
    <property type="entry name" value="NUCLEAR SPECKLE SPLICING REGULATORY PROTEIN 1"/>
    <property type="match status" value="1"/>
</dbReference>
<evidence type="ECO:0000256" key="1">
    <source>
        <dbReference type="ARBA" id="ARBA00010126"/>
    </source>
</evidence>
<organism evidence="5">
    <name type="scientific">Palpitomonas bilix</name>
    <dbReference type="NCBI Taxonomy" id="652834"/>
    <lineage>
        <taxon>Eukaryota</taxon>
        <taxon>Eukaryota incertae sedis</taxon>
    </lineage>
</organism>
<evidence type="ECO:0000256" key="3">
    <source>
        <dbReference type="SAM" id="MobiDB-lite"/>
    </source>
</evidence>
<gene>
    <name evidence="5" type="ORF">PBIL07802_LOCUS16004</name>
</gene>
<dbReference type="PANTHER" id="PTHR31938">
    <property type="entry name" value="NUCLEAR SPECKLE SPLICING REGULATORY PROTEIN 1"/>
    <property type="match status" value="1"/>
</dbReference>
<dbReference type="GO" id="GO:0000381">
    <property type="term" value="P:regulation of alternative mRNA splicing, via spliceosome"/>
    <property type="evidence" value="ECO:0007669"/>
    <property type="project" value="InterPro"/>
</dbReference>
<feature type="compositionally biased region" description="Gly residues" evidence="3">
    <location>
        <begin position="1"/>
        <end position="12"/>
    </location>
</feature>
<accession>A0A7S3DD69</accession>
<dbReference type="AlphaFoldDB" id="A0A7S3DD69"/>
<proteinExistence type="inferred from homology"/>
<evidence type="ECO:0000313" key="5">
    <source>
        <dbReference type="EMBL" id="CAE0253769.1"/>
    </source>
</evidence>